<accession>A0A1H0TAJ3</accession>
<evidence type="ECO:0000256" key="6">
    <source>
        <dbReference type="ARBA" id="ARBA00023136"/>
    </source>
</evidence>
<dbReference type="Proteomes" id="UP000199073">
    <property type="component" value="Unassembled WGS sequence"/>
</dbReference>
<keyword evidence="6 7" id="KW-0472">Membrane</keyword>
<feature type="domain" description="Acyltransferase 3" evidence="8">
    <location>
        <begin position="6"/>
        <end position="312"/>
    </location>
</feature>
<dbReference type="InterPro" id="IPR002656">
    <property type="entry name" value="Acyl_transf_3_dom"/>
</dbReference>
<evidence type="ECO:0000259" key="8">
    <source>
        <dbReference type="Pfam" id="PF01757"/>
    </source>
</evidence>
<dbReference type="PANTHER" id="PTHR40074">
    <property type="entry name" value="O-ACETYLTRANSFERASE WECH"/>
    <property type="match status" value="1"/>
</dbReference>
<dbReference type="AlphaFoldDB" id="A0A1H0TAJ3"/>
<evidence type="ECO:0000256" key="5">
    <source>
        <dbReference type="ARBA" id="ARBA00022989"/>
    </source>
</evidence>
<dbReference type="STRING" id="91360.SAMN05660330_02979"/>
<feature type="transmembrane region" description="Helical" evidence="7">
    <location>
        <begin position="201"/>
        <end position="218"/>
    </location>
</feature>
<dbReference type="GO" id="GO:0009246">
    <property type="term" value="P:enterobacterial common antigen biosynthetic process"/>
    <property type="evidence" value="ECO:0007669"/>
    <property type="project" value="TreeGrafter"/>
</dbReference>
<dbReference type="PANTHER" id="PTHR40074:SF2">
    <property type="entry name" value="O-ACETYLTRANSFERASE WECH"/>
    <property type="match status" value="1"/>
</dbReference>
<feature type="transmembrane region" description="Helical" evidence="7">
    <location>
        <begin position="230"/>
        <end position="252"/>
    </location>
</feature>
<comment type="subcellular location">
    <subcellularLocation>
        <location evidence="1">Cell membrane</location>
        <topology evidence="1">Multi-pass membrane protein</topology>
    </subcellularLocation>
</comment>
<gene>
    <name evidence="9" type="ORF">SAMN05660330_02979</name>
</gene>
<reference evidence="9 10" key="1">
    <citation type="submission" date="2016-10" db="EMBL/GenBank/DDBJ databases">
        <authorList>
            <person name="de Groot N.N."/>
        </authorList>
    </citation>
    <scope>NUCLEOTIDE SEQUENCE [LARGE SCALE GENOMIC DNA]</scope>
    <source>
        <strain evidence="9 10">DSM 12130</strain>
    </source>
</reference>
<dbReference type="OrthoDB" id="9814956at2"/>
<comment type="similarity">
    <text evidence="2">Belongs to the acyltransferase 3 family.</text>
</comment>
<evidence type="ECO:0000256" key="1">
    <source>
        <dbReference type="ARBA" id="ARBA00004651"/>
    </source>
</evidence>
<name>A0A1H0TAJ3_9BACT</name>
<sequence length="346" mass="40083">MNNRDLWVDYSKAIGIVLVVYGHVAHGICKAGLPVDMKSYLLIDSVIYAFHIPLFFFLSGLYFFRSLEKYGSVGLLVNKIDAIIYPYLVWSILQGSVEVVFSKLTHHPVTFSDVFSSMLWGTKTHLWFLYALFFIFFLAILLYRKRSKPYCFIVLSIACVVFVHQDYLPKTIFLKYIFSYFVFFALGVFCKEFRNIIEAHLYRWTILSFVFFLSYQYIYHNILHLTYTDIGIPLLVLSVISILFIISFSSLICRKPSKIILLIGSNSMTIYLMHVLSYSGARIVLCNLFKIRNFSVHVVVGTLAGVIAPLVAVYLFRLLRINFLYIMPRLLSAEVFYKKISHAKLP</sequence>
<keyword evidence="5 7" id="KW-1133">Transmembrane helix</keyword>
<evidence type="ECO:0000256" key="7">
    <source>
        <dbReference type="SAM" id="Phobius"/>
    </source>
</evidence>
<feature type="transmembrane region" description="Helical" evidence="7">
    <location>
        <begin position="259"/>
        <end position="278"/>
    </location>
</feature>
<evidence type="ECO:0000256" key="4">
    <source>
        <dbReference type="ARBA" id="ARBA00022692"/>
    </source>
</evidence>
<dbReference type="RefSeq" id="WP_092224233.1">
    <property type="nucleotide sequence ID" value="NZ_FNJI01000023.1"/>
</dbReference>
<feature type="transmembrane region" description="Helical" evidence="7">
    <location>
        <begin position="45"/>
        <end position="64"/>
    </location>
</feature>
<feature type="transmembrane region" description="Helical" evidence="7">
    <location>
        <begin position="173"/>
        <end position="189"/>
    </location>
</feature>
<protein>
    <submittedName>
        <fullName evidence="9">Fucose 4-O-acetylase</fullName>
    </submittedName>
</protein>
<dbReference type="EMBL" id="FNJI01000023">
    <property type="protein sequence ID" value="SDP50811.1"/>
    <property type="molecule type" value="Genomic_DNA"/>
</dbReference>
<dbReference type="Pfam" id="PF01757">
    <property type="entry name" value="Acyl_transf_3"/>
    <property type="match status" value="1"/>
</dbReference>
<evidence type="ECO:0000313" key="9">
    <source>
        <dbReference type="EMBL" id="SDP50811.1"/>
    </source>
</evidence>
<feature type="transmembrane region" description="Helical" evidence="7">
    <location>
        <begin position="12"/>
        <end position="33"/>
    </location>
</feature>
<keyword evidence="10" id="KW-1185">Reference proteome</keyword>
<keyword evidence="3" id="KW-1003">Cell membrane</keyword>
<evidence type="ECO:0000256" key="2">
    <source>
        <dbReference type="ARBA" id="ARBA00007400"/>
    </source>
</evidence>
<feature type="transmembrane region" description="Helical" evidence="7">
    <location>
        <begin position="298"/>
        <end position="319"/>
    </location>
</feature>
<proteinExistence type="inferred from homology"/>
<keyword evidence="4 7" id="KW-0812">Transmembrane</keyword>
<feature type="transmembrane region" description="Helical" evidence="7">
    <location>
        <begin position="124"/>
        <end position="143"/>
    </location>
</feature>
<dbReference type="GO" id="GO:0005886">
    <property type="term" value="C:plasma membrane"/>
    <property type="evidence" value="ECO:0007669"/>
    <property type="project" value="UniProtKB-SubCell"/>
</dbReference>
<evidence type="ECO:0000256" key="3">
    <source>
        <dbReference type="ARBA" id="ARBA00022475"/>
    </source>
</evidence>
<organism evidence="9 10">
    <name type="scientific">Desulforhopalus singaporensis</name>
    <dbReference type="NCBI Taxonomy" id="91360"/>
    <lineage>
        <taxon>Bacteria</taxon>
        <taxon>Pseudomonadati</taxon>
        <taxon>Thermodesulfobacteriota</taxon>
        <taxon>Desulfobulbia</taxon>
        <taxon>Desulfobulbales</taxon>
        <taxon>Desulfocapsaceae</taxon>
        <taxon>Desulforhopalus</taxon>
    </lineage>
</organism>
<evidence type="ECO:0000313" key="10">
    <source>
        <dbReference type="Proteomes" id="UP000199073"/>
    </source>
</evidence>
<dbReference type="GO" id="GO:0016413">
    <property type="term" value="F:O-acetyltransferase activity"/>
    <property type="evidence" value="ECO:0007669"/>
    <property type="project" value="TreeGrafter"/>
</dbReference>
<feature type="transmembrane region" description="Helical" evidence="7">
    <location>
        <begin position="150"/>
        <end position="167"/>
    </location>
</feature>